<keyword evidence="2" id="KW-1185">Reference proteome</keyword>
<dbReference type="EMBL" id="KN404758">
    <property type="protein sequence ID" value="KHG15857.1"/>
    <property type="molecule type" value="Genomic_DNA"/>
</dbReference>
<gene>
    <name evidence="1" type="ORF">F383_21822</name>
</gene>
<reference evidence="2" key="1">
    <citation type="submission" date="2014-09" db="EMBL/GenBank/DDBJ databases">
        <authorList>
            <person name="Mudge J."/>
            <person name="Ramaraj T."/>
            <person name="Lindquist I.E."/>
            <person name="Bharti A.K."/>
            <person name="Sundararajan A."/>
            <person name="Cameron C.T."/>
            <person name="Woodward J.E."/>
            <person name="May G.D."/>
            <person name="Brubaker C."/>
            <person name="Broadhvest J."/>
            <person name="Wilkins T.A."/>
        </authorList>
    </citation>
    <scope>NUCLEOTIDE SEQUENCE</scope>
    <source>
        <strain evidence="2">cv. AKA8401</strain>
    </source>
</reference>
<accession>A0A0B0NT97</accession>
<dbReference type="Proteomes" id="UP000032142">
    <property type="component" value="Unassembled WGS sequence"/>
</dbReference>
<name>A0A0B0NT97_GOSAR</name>
<protein>
    <submittedName>
        <fullName evidence="1">Uncharacterized protein</fullName>
    </submittedName>
</protein>
<proteinExistence type="predicted"/>
<organism evidence="1 2">
    <name type="scientific">Gossypium arboreum</name>
    <name type="common">Tree cotton</name>
    <name type="synonym">Gossypium nanking</name>
    <dbReference type="NCBI Taxonomy" id="29729"/>
    <lineage>
        <taxon>Eukaryota</taxon>
        <taxon>Viridiplantae</taxon>
        <taxon>Streptophyta</taxon>
        <taxon>Embryophyta</taxon>
        <taxon>Tracheophyta</taxon>
        <taxon>Spermatophyta</taxon>
        <taxon>Magnoliopsida</taxon>
        <taxon>eudicotyledons</taxon>
        <taxon>Gunneridae</taxon>
        <taxon>Pentapetalae</taxon>
        <taxon>rosids</taxon>
        <taxon>malvids</taxon>
        <taxon>Malvales</taxon>
        <taxon>Malvaceae</taxon>
        <taxon>Malvoideae</taxon>
        <taxon>Gossypium</taxon>
    </lineage>
</organism>
<evidence type="ECO:0000313" key="2">
    <source>
        <dbReference type="Proteomes" id="UP000032142"/>
    </source>
</evidence>
<sequence>MCCEYRTACVSSLCIYVLTDSLCEKTPE</sequence>
<evidence type="ECO:0000313" key="1">
    <source>
        <dbReference type="EMBL" id="KHG15857.1"/>
    </source>
</evidence>
<dbReference type="AlphaFoldDB" id="A0A0B0NT97"/>